<dbReference type="AlphaFoldDB" id="A0A183V342"/>
<keyword evidence="5" id="KW-0862">Zinc</keyword>
<dbReference type="GO" id="GO:0006513">
    <property type="term" value="P:protein monoubiquitination"/>
    <property type="evidence" value="ECO:0007669"/>
    <property type="project" value="TreeGrafter"/>
</dbReference>
<dbReference type="EC" id="2.3.2.27" evidence="2"/>
<dbReference type="Gene3D" id="3.30.40.10">
    <property type="entry name" value="Zinc/RING finger domain, C3HC4 (zinc finger)"/>
    <property type="match status" value="1"/>
</dbReference>
<dbReference type="GO" id="GO:0061630">
    <property type="term" value="F:ubiquitin protein ligase activity"/>
    <property type="evidence" value="ECO:0007669"/>
    <property type="project" value="UniProtKB-EC"/>
</dbReference>
<dbReference type="WBParaSite" id="TCNE_0001516201-mRNA-1">
    <property type="protein sequence ID" value="TCNE_0001516201-mRNA-1"/>
    <property type="gene ID" value="TCNE_0001516201"/>
</dbReference>
<evidence type="ECO:0000256" key="9">
    <source>
        <dbReference type="SAM" id="MobiDB-lite"/>
    </source>
</evidence>
<feature type="compositionally biased region" description="Polar residues" evidence="9">
    <location>
        <begin position="46"/>
        <end position="56"/>
    </location>
</feature>
<organism evidence="12 13">
    <name type="scientific">Toxocara canis</name>
    <name type="common">Canine roundworm</name>
    <dbReference type="NCBI Taxonomy" id="6265"/>
    <lineage>
        <taxon>Eukaryota</taxon>
        <taxon>Metazoa</taxon>
        <taxon>Ecdysozoa</taxon>
        <taxon>Nematoda</taxon>
        <taxon>Chromadorea</taxon>
        <taxon>Rhabditida</taxon>
        <taxon>Spirurina</taxon>
        <taxon>Ascaridomorpha</taxon>
        <taxon>Ascaridoidea</taxon>
        <taxon>Toxocaridae</taxon>
        <taxon>Toxocara</taxon>
    </lineage>
</organism>
<evidence type="ECO:0000256" key="5">
    <source>
        <dbReference type="ARBA" id="ARBA00022833"/>
    </source>
</evidence>
<keyword evidence="12" id="KW-1185">Reference proteome</keyword>
<evidence type="ECO:0000256" key="6">
    <source>
        <dbReference type="ARBA" id="ARBA00023015"/>
    </source>
</evidence>
<proteinExistence type="predicted"/>
<dbReference type="PANTHER" id="PTHR46077:SF1">
    <property type="entry name" value="TOP1 BINDING ARGININE_SERINE RICH PROTEIN, E3 UBIQUITIN LIGASE"/>
    <property type="match status" value="1"/>
</dbReference>
<keyword evidence="3" id="KW-0808">Transferase</keyword>
<dbReference type="SUPFAM" id="SSF57850">
    <property type="entry name" value="RING/U-box"/>
    <property type="match status" value="1"/>
</dbReference>
<evidence type="ECO:0000313" key="12">
    <source>
        <dbReference type="Proteomes" id="UP000050794"/>
    </source>
</evidence>
<evidence type="ECO:0000313" key="11">
    <source>
        <dbReference type="EMBL" id="VDM46483.1"/>
    </source>
</evidence>
<dbReference type="InterPro" id="IPR001841">
    <property type="entry name" value="Znf_RING"/>
</dbReference>
<keyword evidence="4 8" id="KW-0479">Metal-binding</keyword>
<evidence type="ECO:0000256" key="8">
    <source>
        <dbReference type="PROSITE-ProRule" id="PRU00175"/>
    </source>
</evidence>
<reference evidence="11 12" key="2">
    <citation type="submission" date="2018-11" db="EMBL/GenBank/DDBJ databases">
        <authorList>
            <consortium name="Pathogen Informatics"/>
        </authorList>
    </citation>
    <scope>NUCLEOTIDE SEQUENCE [LARGE SCALE GENOMIC DNA]</scope>
</reference>
<sequence length="319" mass="36356">MLELHLESKTTKRLKFPKSNQTTKMMGFEKMTTKERYAYSTWDSQAVSDPSTNQAGHHSFRMQRTKHEASSSGQSGNVPHTDRGRGIGSDERAGQMPGGSGAIKNGRCVVKVEESDVHEFSEKGVLSLHKSEDTDGSDPCPICLRRCEDEAKLDSCDHHFCFEHICEWISLNPVCPMCKRDVHKIMHNIRGVGADQLFDEIERTSGGISPEWALRRQENVSRCSRYQLLLDSFDRPRAVVMADPAFRLLVYERHLLRRAIVDDFRAAGGARQRLNVSPTFFAEHDSEQRPRISAFVRREFAVLSQVLTFFALMFLSRYQ</sequence>
<reference evidence="13" key="1">
    <citation type="submission" date="2016-06" db="UniProtKB">
        <authorList>
            <consortium name="WormBaseParasite"/>
        </authorList>
    </citation>
    <scope>IDENTIFICATION</scope>
</reference>
<dbReference type="PROSITE" id="PS50089">
    <property type="entry name" value="ZF_RING_2"/>
    <property type="match status" value="1"/>
</dbReference>
<keyword evidence="7" id="KW-0804">Transcription</keyword>
<feature type="compositionally biased region" description="Basic and acidic residues" evidence="9">
    <location>
        <begin position="80"/>
        <end position="93"/>
    </location>
</feature>
<evidence type="ECO:0000256" key="2">
    <source>
        <dbReference type="ARBA" id="ARBA00012483"/>
    </source>
</evidence>
<dbReference type="EMBL" id="UYWY01022671">
    <property type="protein sequence ID" value="VDM46483.1"/>
    <property type="molecule type" value="Genomic_DNA"/>
</dbReference>
<dbReference type="GO" id="GO:0008270">
    <property type="term" value="F:zinc ion binding"/>
    <property type="evidence" value="ECO:0007669"/>
    <property type="project" value="UniProtKB-KW"/>
</dbReference>
<gene>
    <name evidence="11" type="ORF">TCNE_LOCUS15162</name>
</gene>
<evidence type="ECO:0000256" key="7">
    <source>
        <dbReference type="ARBA" id="ARBA00023163"/>
    </source>
</evidence>
<accession>A0A183V342</accession>
<feature type="region of interest" description="Disordered" evidence="9">
    <location>
        <begin position="46"/>
        <end position="104"/>
    </location>
</feature>
<protein>
    <recommendedName>
        <fullName evidence="2">RING-type E3 ubiquitin transferase</fullName>
        <ecNumber evidence="2">2.3.2.27</ecNumber>
    </recommendedName>
</protein>
<dbReference type="InterPro" id="IPR013083">
    <property type="entry name" value="Znf_RING/FYVE/PHD"/>
</dbReference>
<evidence type="ECO:0000259" key="10">
    <source>
        <dbReference type="PROSITE" id="PS50089"/>
    </source>
</evidence>
<evidence type="ECO:0000256" key="1">
    <source>
        <dbReference type="ARBA" id="ARBA00000900"/>
    </source>
</evidence>
<evidence type="ECO:0000256" key="4">
    <source>
        <dbReference type="ARBA" id="ARBA00022771"/>
    </source>
</evidence>
<dbReference type="PANTHER" id="PTHR46077">
    <property type="entry name" value="E3 UBIQUITIN-PROTEIN LIGASE TOPORS"/>
    <property type="match status" value="1"/>
</dbReference>
<name>A0A183V342_TOXCA</name>
<keyword evidence="4 8" id="KW-0863">Zinc-finger</keyword>
<dbReference type="GO" id="GO:0000209">
    <property type="term" value="P:protein polyubiquitination"/>
    <property type="evidence" value="ECO:0007669"/>
    <property type="project" value="TreeGrafter"/>
</dbReference>
<feature type="domain" description="RING-type" evidence="10">
    <location>
        <begin position="140"/>
        <end position="179"/>
    </location>
</feature>
<evidence type="ECO:0000256" key="3">
    <source>
        <dbReference type="ARBA" id="ARBA00022679"/>
    </source>
</evidence>
<dbReference type="Proteomes" id="UP000050794">
    <property type="component" value="Unassembled WGS sequence"/>
</dbReference>
<evidence type="ECO:0000313" key="13">
    <source>
        <dbReference type="WBParaSite" id="TCNE_0001516201-mRNA-1"/>
    </source>
</evidence>
<comment type="catalytic activity">
    <reaction evidence="1">
        <text>S-ubiquitinyl-[E2 ubiquitin-conjugating enzyme]-L-cysteine + [acceptor protein]-L-lysine = [E2 ubiquitin-conjugating enzyme]-L-cysteine + N(6)-ubiquitinyl-[acceptor protein]-L-lysine.</text>
        <dbReference type="EC" id="2.3.2.27"/>
    </reaction>
</comment>
<keyword evidence="6" id="KW-0805">Transcription regulation</keyword>